<gene>
    <name evidence="1" type="ORF">PAXINDRAFT_20124</name>
</gene>
<accession>A0A0C9SMS4</accession>
<dbReference type="Proteomes" id="UP000053647">
    <property type="component" value="Unassembled WGS sequence"/>
</dbReference>
<keyword evidence="2" id="KW-1185">Reference proteome</keyword>
<dbReference type="EMBL" id="KN820212">
    <property type="protein sequence ID" value="KIJ06679.1"/>
    <property type="molecule type" value="Genomic_DNA"/>
</dbReference>
<sequence>MRFCVGEKDSCLLIPNDSLTDNIRPPCPPHGVLMILPPPLSKLLPDLAMAAVVDDSHISSPFFV</sequence>
<name>A0A0C9SMS4_PAXIN</name>
<evidence type="ECO:0000313" key="1">
    <source>
        <dbReference type="EMBL" id="KIJ06679.1"/>
    </source>
</evidence>
<reference evidence="1 2" key="1">
    <citation type="submission" date="2014-06" db="EMBL/GenBank/DDBJ databases">
        <authorList>
            <consortium name="DOE Joint Genome Institute"/>
            <person name="Kuo A."/>
            <person name="Kohler A."/>
            <person name="Nagy L.G."/>
            <person name="Floudas D."/>
            <person name="Copeland A."/>
            <person name="Barry K.W."/>
            <person name="Cichocki N."/>
            <person name="Veneault-Fourrey C."/>
            <person name="LaButti K."/>
            <person name="Lindquist E.A."/>
            <person name="Lipzen A."/>
            <person name="Lundell T."/>
            <person name="Morin E."/>
            <person name="Murat C."/>
            <person name="Sun H."/>
            <person name="Tunlid A."/>
            <person name="Henrissat B."/>
            <person name="Grigoriev I.V."/>
            <person name="Hibbett D.S."/>
            <person name="Martin F."/>
            <person name="Nordberg H.P."/>
            <person name="Cantor M.N."/>
            <person name="Hua S.X."/>
        </authorList>
    </citation>
    <scope>NUCLEOTIDE SEQUENCE [LARGE SCALE GENOMIC DNA]</scope>
    <source>
        <strain evidence="1 2">ATCC 200175</strain>
    </source>
</reference>
<dbReference type="HOGENOM" id="CLU_2868298_0_0_1"/>
<organism evidence="1 2">
    <name type="scientific">Paxillus involutus ATCC 200175</name>
    <dbReference type="NCBI Taxonomy" id="664439"/>
    <lineage>
        <taxon>Eukaryota</taxon>
        <taxon>Fungi</taxon>
        <taxon>Dikarya</taxon>
        <taxon>Basidiomycota</taxon>
        <taxon>Agaricomycotina</taxon>
        <taxon>Agaricomycetes</taxon>
        <taxon>Agaricomycetidae</taxon>
        <taxon>Boletales</taxon>
        <taxon>Paxilineae</taxon>
        <taxon>Paxillaceae</taxon>
        <taxon>Paxillus</taxon>
    </lineage>
</organism>
<proteinExistence type="predicted"/>
<evidence type="ECO:0000313" key="2">
    <source>
        <dbReference type="Proteomes" id="UP000053647"/>
    </source>
</evidence>
<dbReference type="AlphaFoldDB" id="A0A0C9SMS4"/>
<protein>
    <submittedName>
        <fullName evidence="1">Uncharacterized protein</fullName>
    </submittedName>
</protein>
<reference evidence="2" key="2">
    <citation type="submission" date="2015-01" db="EMBL/GenBank/DDBJ databases">
        <title>Evolutionary Origins and Diversification of the Mycorrhizal Mutualists.</title>
        <authorList>
            <consortium name="DOE Joint Genome Institute"/>
            <consortium name="Mycorrhizal Genomics Consortium"/>
            <person name="Kohler A."/>
            <person name="Kuo A."/>
            <person name="Nagy L.G."/>
            <person name="Floudas D."/>
            <person name="Copeland A."/>
            <person name="Barry K.W."/>
            <person name="Cichocki N."/>
            <person name="Veneault-Fourrey C."/>
            <person name="LaButti K."/>
            <person name="Lindquist E.A."/>
            <person name="Lipzen A."/>
            <person name="Lundell T."/>
            <person name="Morin E."/>
            <person name="Murat C."/>
            <person name="Riley R."/>
            <person name="Ohm R."/>
            <person name="Sun H."/>
            <person name="Tunlid A."/>
            <person name="Henrissat B."/>
            <person name="Grigoriev I.V."/>
            <person name="Hibbett D.S."/>
            <person name="Martin F."/>
        </authorList>
    </citation>
    <scope>NUCLEOTIDE SEQUENCE [LARGE SCALE GENOMIC DNA]</scope>
    <source>
        <strain evidence="2">ATCC 200175</strain>
    </source>
</reference>